<keyword evidence="8" id="KW-1185">Reference proteome</keyword>
<dbReference type="AlphaFoldDB" id="T1I133"/>
<evidence type="ECO:0000256" key="6">
    <source>
        <dbReference type="ARBA" id="ARBA00023136"/>
    </source>
</evidence>
<dbReference type="VEuPathDB" id="VectorBase:RPRC010003"/>
<evidence type="ECO:0000256" key="1">
    <source>
        <dbReference type="ARBA" id="ARBA00004606"/>
    </source>
</evidence>
<name>T1I133_RHOPR</name>
<proteinExistence type="inferred from homology"/>
<evidence type="ECO:0000256" key="5">
    <source>
        <dbReference type="ARBA" id="ARBA00022989"/>
    </source>
</evidence>
<protein>
    <submittedName>
        <fullName evidence="7">Uncharacterized protein</fullName>
    </submittedName>
</protein>
<dbReference type="GeneID" id="141446674"/>
<evidence type="ECO:0000256" key="4">
    <source>
        <dbReference type="ARBA" id="ARBA00022968"/>
    </source>
</evidence>
<keyword evidence="3" id="KW-0812">Transmembrane</keyword>
<keyword evidence="6" id="KW-0472">Membrane</keyword>
<dbReference type="HOGENOM" id="CLU_054447_0_0_1"/>
<organism evidence="7 8">
    <name type="scientific">Rhodnius prolixus</name>
    <name type="common">Triatomid bug</name>
    <dbReference type="NCBI Taxonomy" id="13249"/>
    <lineage>
        <taxon>Eukaryota</taxon>
        <taxon>Metazoa</taxon>
        <taxon>Ecdysozoa</taxon>
        <taxon>Arthropoda</taxon>
        <taxon>Hexapoda</taxon>
        <taxon>Insecta</taxon>
        <taxon>Pterygota</taxon>
        <taxon>Neoptera</taxon>
        <taxon>Paraneoptera</taxon>
        <taxon>Hemiptera</taxon>
        <taxon>Heteroptera</taxon>
        <taxon>Panheteroptera</taxon>
        <taxon>Cimicomorpha</taxon>
        <taxon>Reduviidae</taxon>
        <taxon>Triatominae</taxon>
        <taxon>Rhodnius</taxon>
    </lineage>
</organism>
<dbReference type="EnsemblMetazoa" id="RPRC010003-RA">
    <property type="protein sequence ID" value="RPRC010003-PA"/>
    <property type="gene ID" value="RPRC010003"/>
</dbReference>
<evidence type="ECO:0000313" key="7">
    <source>
        <dbReference type="EnsemblMetazoa" id="RPRC010003-PA"/>
    </source>
</evidence>
<evidence type="ECO:0000256" key="3">
    <source>
        <dbReference type="ARBA" id="ARBA00022692"/>
    </source>
</evidence>
<dbReference type="Proteomes" id="UP000015103">
    <property type="component" value="Unassembled WGS sequence"/>
</dbReference>
<dbReference type="EMBL" id="ACPB03016232">
    <property type="status" value="NOT_ANNOTATED_CDS"/>
    <property type="molecule type" value="Genomic_DNA"/>
</dbReference>
<dbReference type="PANTHER" id="PTHR23033:SF14">
    <property type="entry name" value="GLYCOPROTEIN-N-ACETYLGALACTOSAMINE 3-BETA-GALACTOSYLTRANSFERASE 1-RELATED"/>
    <property type="match status" value="1"/>
</dbReference>
<keyword evidence="4" id="KW-0735">Signal-anchor</keyword>
<dbReference type="STRING" id="13249.T1I133"/>
<comment type="similarity">
    <text evidence="2">Belongs to the glycosyltransferase 31 family. Beta3-Gal-T subfamily.</text>
</comment>
<dbReference type="RefSeq" id="XP_073969416.1">
    <property type="nucleotide sequence ID" value="XM_074113315.1"/>
</dbReference>
<comment type="subcellular location">
    <subcellularLocation>
        <location evidence="1">Membrane</location>
        <topology evidence="1">Single-pass type II membrane protein</topology>
    </subcellularLocation>
</comment>
<dbReference type="GO" id="GO:0016263">
    <property type="term" value="F:glycoprotein-N-acetylgalactosamine 3-beta-galactosyltransferase activity"/>
    <property type="evidence" value="ECO:0007669"/>
    <property type="project" value="TreeGrafter"/>
</dbReference>
<dbReference type="GO" id="GO:0016020">
    <property type="term" value="C:membrane"/>
    <property type="evidence" value="ECO:0007669"/>
    <property type="project" value="UniProtKB-SubCell"/>
</dbReference>
<accession>T1I133</accession>
<sequence length="405" mass="47135">MNCVQTFAFLIGFTIGFFVIFTTYVNVEERSYNIQNSRQFSHETLYKLWFNSNGFKSGPVTADEISYTPFKDELESEFLFRKVKITCLIFVTNPVNAYAVKFTWGKKCNSLHFYSKERVPYIKVNRVKRSSWQRLCDIIRTILSKENLEWVLIAPDYIYVIPENLRYLVAYRDPDRAYYLGHPSHFWNQVYNSAETAYVLSRGSIRKIVAKFNSSSACLKSGKYTNNEDYLLGKHLSEMGVRAEDTRDEAGRQRFHLFTPDQLMAPGHFRVLEKYSKRSIYPVVQGINCCSPSTISLKGTLFNRNFYYSYLLYNVKLFTSGNLGNNLSSVKTSDFEVAEKFIERTLGKGINLSSISSDKYFKLWTLLINTPEEFNEQIKKQTLLQNQEFLKNISRMSDVTNSTFN</sequence>
<keyword evidence="5" id="KW-1133">Transmembrane helix</keyword>
<dbReference type="InParanoid" id="T1I133"/>
<dbReference type="InterPro" id="IPR026050">
    <property type="entry name" value="C1GALT1/C1GALT1_chp1"/>
</dbReference>
<evidence type="ECO:0000313" key="8">
    <source>
        <dbReference type="Proteomes" id="UP000015103"/>
    </source>
</evidence>
<dbReference type="Gene3D" id="3.90.550.50">
    <property type="match status" value="1"/>
</dbReference>
<evidence type="ECO:0000256" key="2">
    <source>
        <dbReference type="ARBA" id="ARBA00006462"/>
    </source>
</evidence>
<dbReference type="OMA" id="RCNNIYF"/>
<dbReference type="eggNOG" id="KOG2246">
    <property type="taxonomic scope" value="Eukaryota"/>
</dbReference>
<dbReference type="PANTHER" id="PTHR23033">
    <property type="entry name" value="BETA1,3-GALACTOSYLTRANSFERASE"/>
    <property type="match status" value="1"/>
</dbReference>
<reference evidence="7" key="1">
    <citation type="submission" date="2015-05" db="UniProtKB">
        <authorList>
            <consortium name="EnsemblMetazoa"/>
        </authorList>
    </citation>
    <scope>IDENTIFICATION</scope>
</reference>